<feature type="compositionally biased region" description="Basic and acidic residues" evidence="2">
    <location>
        <begin position="1"/>
        <end position="10"/>
    </location>
</feature>
<keyword evidence="4" id="KW-1185">Reference proteome</keyword>
<organism evidence="3 4">
    <name type="scientific">Paramuricea clavata</name>
    <name type="common">Red gorgonian</name>
    <name type="synonym">Violescent sea-whip</name>
    <dbReference type="NCBI Taxonomy" id="317549"/>
    <lineage>
        <taxon>Eukaryota</taxon>
        <taxon>Metazoa</taxon>
        <taxon>Cnidaria</taxon>
        <taxon>Anthozoa</taxon>
        <taxon>Octocorallia</taxon>
        <taxon>Malacalcyonacea</taxon>
        <taxon>Plexauridae</taxon>
        <taxon>Paramuricea</taxon>
    </lineage>
</organism>
<feature type="coiled-coil region" evidence="1">
    <location>
        <begin position="81"/>
        <end position="157"/>
    </location>
</feature>
<evidence type="ECO:0000313" key="3">
    <source>
        <dbReference type="EMBL" id="CAB4020125.1"/>
    </source>
</evidence>
<comment type="caution">
    <text evidence="3">The sequence shown here is derived from an EMBL/GenBank/DDBJ whole genome shotgun (WGS) entry which is preliminary data.</text>
</comment>
<protein>
    <submittedName>
        <fullName evidence="3">Uncharacterized protein</fullName>
    </submittedName>
</protein>
<reference evidence="3" key="1">
    <citation type="submission" date="2020-04" db="EMBL/GenBank/DDBJ databases">
        <authorList>
            <person name="Alioto T."/>
            <person name="Alioto T."/>
            <person name="Gomez Garrido J."/>
        </authorList>
    </citation>
    <scope>NUCLEOTIDE SEQUENCE</scope>
    <source>
        <strain evidence="3">A484AB</strain>
    </source>
</reference>
<feature type="compositionally biased region" description="Basic and acidic residues" evidence="2">
    <location>
        <begin position="51"/>
        <end position="62"/>
    </location>
</feature>
<dbReference type="EMBL" id="CACRXK020010794">
    <property type="protein sequence ID" value="CAB4020125.1"/>
    <property type="molecule type" value="Genomic_DNA"/>
</dbReference>
<feature type="non-terminal residue" evidence="3">
    <location>
        <position position="286"/>
    </location>
</feature>
<evidence type="ECO:0000256" key="1">
    <source>
        <dbReference type="SAM" id="Coils"/>
    </source>
</evidence>
<name>A0A6S7ILW7_PARCT</name>
<sequence length="286" mass="33037">MNEDGSRNMDKGGTLQEMSGVMSVTQGSKRSAQNTNNSLKKTPSKSNQNTKMEDKGAEKEMNKNFGSEVKLQDIFELISGMSKKMDKLDIIQENMENIQTELKEVRKSIEYAHSEIDDLKKENEKKAQVHRETTERINKLEADNVTLLNSVIDLKARSMRDNLLFYNMPEESDENTTATIHKLLEEKLGFEDAAMKIKIDRSHRLGKKKRGETKARPIVAKFNFHQDKVSIMRNAKKLKDTASRIGISEQFPEEIVRERKRLYPEFKKARRNNLKATLVRDKLFIN</sequence>
<accession>A0A6S7ILW7</accession>
<evidence type="ECO:0000313" key="4">
    <source>
        <dbReference type="Proteomes" id="UP001152795"/>
    </source>
</evidence>
<dbReference type="Proteomes" id="UP001152795">
    <property type="component" value="Unassembled WGS sequence"/>
</dbReference>
<dbReference type="Gene3D" id="3.30.70.1820">
    <property type="entry name" value="L1 transposable element, RRM domain"/>
    <property type="match status" value="1"/>
</dbReference>
<proteinExistence type="predicted"/>
<dbReference type="PANTHER" id="PTHR11505">
    <property type="entry name" value="L1 TRANSPOSABLE ELEMENT-RELATED"/>
    <property type="match status" value="1"/>
</dbReference>
<keyword evidence="1" id="KW-0175">Coiled coil</keyword>
<gene>
    <name evidence="3" type="ORF">PACLA_8A059137</name>
</gene>
<feature type="compositionally biased region" description="Polar residues" evidence="2">
    <location>
        <begin position="22"/>
        <end position="50"/>
    </location>
</feature>
<dbReference type="AlphaFoldDB" id="A0A6S7ILW7"/>
<evidence type="ECO:0000256" key="2">
    <source>
        <dbReference type="SAM" id="MobiDB-lite"/>
    </source>
</evidence>
<dbReference type="OrthoDB" id="7417618at2759"/>
<feature type="region of interest" description="Disordered" evidence="2">
    <location>
        <begin position="1"/>
        <end position="64"/>
    </location>
</feature>
<dbReference type="InterPro" id="IPR004244">
    <property type="entry name" value="Transposase_22"/>
</dbReference>